<dbReference type="RefSeq" id="XP_025419970.1">
    <property type="nucleotide sequence ID" value="XM_025564185.1"/>
</dbReference>
<dbReference type="InterPro" id="IPR039729">
    <property type="entry name" value="DFF40"/>
</dbReference>
<dbReference type="SUPFAM" id="SSF54060">
    <property type="entry name" value="His-Me finger endonucleases"/>
    <property type="match status" value="1"/>
</dbReference>
<accession>A0A2S2QP19</accession>
<keyword evidence="1 2" id="KW-0053">Apoptosis</keyword>
<dbReference type="InterPro" id="IPR015311">
    <property type="entry name" value="DFF40_C"/>
</dbReference>
<sequence length="361" mass="42116">MKGYKITNCAQDKRVGIVGSSMNDIFIKGCQKLKMDSTHVTMLLLDGTIIDDEDYFQTLPAQTLIMFRLDGEPFQTGADLVYNALTAVNKDLLKTSIKVKYFIDENVKEKIRILSSILETDENKHTDLTSFSLRSKDPEWFQDLDTRAKTKEEFMFKRCQDRIRGYMYKTKTDMIKSDIYLKHSKCRQYLNEVYKKFNELLTKNKHHGYYFDRSDSNCLCDKIGTFTCQGAWNLSSCSYERGTGHKINPYQNRESRIIFSTWNLDHWMERSRTVIPALFEASMMASEACRSINMKYFYDLLFTTVNLKLVHIVCHDKGQHDSAKCNPNLYLIDEQVIKTNINESKNGLNRTKKYQESISSK</sequence>
<dbReference type="PANTHER" id="PTHR13067">
    <property type="entry name" value="CASPASE-ACTIVATED DNASE"/>
    <property type="match status" value="1"/>
</dbReference>
<dbReference type="PROSITE" id="PS51135">
    <property type="entry name" value="CIDE_N"/>
    <property type="match status" value="1"/>
</dbReference>
<dbReference type="Gene3D" id="3.10.20.10">
    <property type="match status" value="1"/>
</dbReference>
<dbReference type="Proteomes" id="UP000694846">
    <property type="component" value="Unplaced"/>
</dbReference>
<dbReference type="PANTHER" id="PTHR13067:SF2">
    <property type="entry name" value="CASPASE-ACTIVATED DNASE"/>
    <property type="match status" value="1"/>
</dbReference>
<protein>
    <submittedName>
        <fullName evidence="4">DFFB protein</fullName>
    </submittedName>
    <submittedName>
        <fullName evidence="6">DNAation factor subunit beta</fullName>
    </submittedName>
</protein>
<dbReference type="InterPro" id="IPR003508">
    <property type="entry name" value="CIDE-N_dom"/>
</dbReference>
<evidence type="ECO:0000313" key="4">
    <source>
        <dbReference type="EMBL" id="MBY79477.1"/>
    </source>
</evidence>
<dbReference type="SMART" id="SM00266">
    <property type="entry name" value="CAD"/>
    <property type="match status" value="1"/>
</dbReference>
<organism evidence="4">
    <name type="scientific">Sipha flava</name>
    <name type="common">yellow sugarcane aphid</name>
    <dbReference type="NCBI Taxonomy" id="143950"/>
    <lineage>
        <taxon>Eukaryota</taxon>
        <taxon>Metazoa</taxon>
        <taxon>Ecdysozoa</taxon>
        <taxon>Arthropoda</taxon>
        <taxon>Hexapoda</taxon>
        <taxon>Insecta</taxon>
        <taxon>Pterygota</taxon>
        <taxon>Neoptera</taxon>
        <taxon>Paraneoptera</taxon>
        <taxon>Hemiptera</taxon>
        <taxon>Sternorrhyncha</taxon>
        <taxon>Aphidomorpha</taxon>
        <taxon>Aphidoidea</taxon>
        <taxon>Aphididae</taxon>
        <taxon>Sipha</taxon>
    </lineage>
</organism>
<feature type="domain" description="CIDE-N" evidence="3">
    <location>
        <begin position="1"/>
        <end position="76"/>
    </location>
</feature>
<dbReference type="InterPro" id="IPR044925">
    <property type="entry name" value="His-Me_finger_sf"/>
</dbReference>
<dbReference type="GO" id="GO:0005634">
    <property type="term" value="C:nucleus"/>
    <property type="evidence" value="ECO:0007669"/>
    <property type="project" value="InterPro"/>
</dbReference>
<keyword evidence="5" id="KW-1185">Reference proteome</keyword>
<dbReference type="GO" id="GO:0006309">
    <property type="term" value="P:apoptotic DNA fragmentation"/>
    <property type="evidence" value="ECO:0007669"/>
    <property type="project" value="InterPro"/>
</dbReference>
<dbReference type="SUPFAM" id="SSF54277">
    <property type="entry name" value="CAD &amp; PB1 domains"/>
    <property type="match status" value="1"/>
</dbReference>
<dbReference type="EMBL" id="GGMS01010274">
    <property type="protein sequence ID" value="MBY79477.1"/>
    <property type="molecule type" value="Transcribed_RNA"/>
</dbReference>
<dbReference type="OrthoDB" id="9943677at2759"/>
<proteinExistence type="predicted"/>
<gene>
    <name evidence="4" type="primary">DFFB</name>
    <name evidence="6" type="synonym">LOC112690224</name>
    <name evidence="4" type="ORF">g.19576</name>
</gene>
<dbReference type="GO" id="GO:0004520">
    <property type="term" value="F:DNA endonuclease activity"/>
    <property type="evidence" value="ECO:0007669"/>
    <property type="project" value="InterPro"/>
</dbReference>
<dbReference type="Pfam" id="PF09230">
    <property type="entry name" value="DFF40"/>
    <property type="match status" value="1"/>
</dbReference>
<reference evidence="6" key="2">
    <citation type="submission" date="2025-04" db="UniProtKB">
        <authorList>
            <consortium name="RefSeq"/>
        </authorList>
    </citation>
    <scope>IDENTIFICATION</scope>
</reference>
<evidence type="ECO:0000256" key="2">
    <source>
        <dbReference type="PROSITE-ProRule" id="PRU00447"/>
    </source>
</evidence>
<evidence type="ECO:0000256" key="1">
    <source>
        <dbReference type="ARBA" id="ARBA00022703"/>
    </source>
</evidence>
<evidence type="ECO:0000313" key="6">
    <source>
        <dbReference type="RefSeq" id="XP_025419970.1"/>
    </source>
</evidence>
<dbReference type="GO" id="GO:0005737">
    <property type="term" value="C:cytoplasm"/>
    <property type="evidence" value="ECO:0007669"/>
    <property type="project" value="InterPro"/>
</dbReference>
<reference evidence="4" key="1">
    <citation type="submission" date="2018-04" db="EMBL/GenBank/DDBJ databases">
        <title>Transcriptome assembly of Sipha flava.</title>
        <authorList>
            <person name="Scully E.D."/>
            <person name="Geib S.M."/>
            <person name="Palmer N.A."/>
            <person name="Koch K."/>
            <person name="Bradshaw J."/>
            <person name="Heng-Moss T."/>
            <person name="Sarath G."/>
        </authorList>
    </citation>
    <scope>NUCLEOTIDE SEQUENCE</scope>
</reference>
<evidence type="ECO:0000259" key="3">
    <source>
        <dbReference type="PROSITE" id="PS51135"/>
    </source>
</evidence>
<name>A0A2S2QP19_9HEMI</name>
<dbReference type="GO" id="GO:0016787">
    <property type="term" value="F:hydrolase activity"/>
    <property type="evidence" value="ECO:0007669"/>
    <property type="project" value="InterPro"/>
</dbReference>
<evidence type="ECO:0000313" key="5">
    <source>
        <dbReference type="Proteomes" id="UP000694846"/>
    </source>
</evidence>
<dbReference type="Pfam" id="PF02017">
    <property type="entry name" value="CIDE-N"/>
    <property type="match status" value="1"/>
</dbReference>
<dbReference type="AlphaFoldDB" id="A0A2S2QP19"/>